<proteinExistence type="predicted"/>
<sequence length="75" mass="8149">MHFFTILLLLVASPEVATLEQPSEIPDAKPVKPKKICRAGAETGSRLTAKICKTQAEWDAQVGADQSSLNRAKSR</sequence>
<dbReference type="RefSeq" id="WP_160353184.1">
    <property type="nucleotide sequence ID" value="NZ_SDWJ01000001.1"/>
</dbReference>
<protein>
    <submittedName>
        <fullName evidence="1">Uncharacterized protein</fullName>
    </submittedName>
</protein>
<name>A0A6I4LZ89_9SPHN</name>
<gene>
    <name evidence="1" type="ORF">EUU23_06225</name>
</gene>
<dbReference type="Proteomes" id="UP000471147">
    <property type="component" value="Unassembled WGS sequence"/>
</dbReference>
<dbReference type="AlphaFoldDB" id="A0A6I4LZ89"/>
<organism evidence="1 2">
    <name type="scientific">Sphingorhabdus profundilacus</name>
    <dbReference type="NCBI Taxonomy" id="2509718"/>
    <lineage>
        <taxon>Bacteria</taxon>
        <taxon>Pseudomonadati</taxon>
        <taxon>Pseudomonadota</taxon>
        <taxon>Alphaproteobacteria</taxon>
        <taxon>Sphingomonadales</taxon>
        <taxon>Sphingomonadaceae</taxon>
        <taxon>Sphingorhabdus</taxon>
    </lineage>
</organism>
<evidence type="ECO:0000313" key="1">
    <source>
        <dbReference type="EMBL" id="MVZ97300.1"/>
    </source>
</evidence>
<dbReference type="OrthoDB" id="7452412at2"/>
<dbReference type="EMBL" id="SDWJ01000001">
    <property type="protein sequence ID" value="MVZ97300.1"/>
    <property type="molecule type" value="Genomic_DNA"/>
</dbReference>
<comment type="caution">
    <text evidence="1">The sequence shown here is derived from an EMBL/GenBank/DDBJ whole genome shotgun (WGS) entry which is preliminary data.</text>
</comment>
<keyword evidence="2" id="KW-1185">Reference proteome</keyword>
<accession>A0A6I4LZ89</accession>
<evidence type="ECO:0000313" key="2">
    <source>
        <dbReference type="Proteomes" id="UP000471147"/>
    </source>
</evidence>
<reference evidence="1 2" key="1">
    <citation type="submission" date="2019-01" db="EMBL/GenBank/DDBJ databases">
        <title>Sphingorhabdus lacus sp.nov., isolated from an oligotrophic freshwater lake.</title>
        <authorList>
            <person name="Park M."/>
        </authorList>
    </citation>
    <scope>NUCLEOTIDE SEQUENCE [LARGE SCALE GENOMIC DNA]</scope>
    <source>
        <strain evidence="1 2">IMCC26285</strain>
    </source>
</reference>